<feature type="region of interest" description="Disordered" evidence="6">
    <location>
        <begin position="1"/>
        <end position="57"/>
    </location>
</feature>
<keyword evidence="3 7" id="KW-0812">Transmembrane</keyword>
<evidence type="ECO:0000313" key="9">
    <source>
        <dbReference type="Proteomes" id="UP000199344"/>
    </source>
</evidence>
<evidence type="ECO:0000256" key="1">
    <source>
        <dbReference type="ARBA" id="ARBA00004651"/>
    </source>
</evidence>
<proteinExistence type="predicted"/>
<dbReference type="InterPro" id="IPR017039">
    <property type="entry name" value="Virul_fac_BrkB"/>
</dbReference>
<evidence type="ECO:0000313" key="8">
    <source>
        <dbReference type="EMBL" id="SDD29853.1"/>
    </source>
</evidence>
<evidence type="ECO:0000256" key="4">
    <source>
        <dbReference type="ARBA" id="ARBA00022989"/>
    </source>
</evidence>
<evidence type="ECO:0000256" key="6">
    <source>
        <dbReference type="SAM" id="MobiDB-lite"/>
    </source>
</evidence>
<keyword evidence="4 7" id="KW-1133">Transmembrane helix</keyword>
<dbReference type="Proteomes" id="UP000199344">
    <property type="component" value="Unassembled WGS sequence"/>
</dbReference>
<keyword evidence="5 7" id="KW-0472">Membrane</keyword>
<reference evidence="8 9" key="1">
    <citation type="submission" date="2016-10" db="EMBL/GenBank/DDBJ databases">
        <authorList>
            <person name="de Groot N.N."/>
        </authorList>
    </citation>
    <scope>NUCLEOTIDE SEQUENCE [LARGE SCALE GENOMIC DNA]</scope>
    <source>
        <strain evidence="8 9">DSM 22220</strain>
    </source>
</reference>
<keyword evidence="9" id="KW-1185">Reference proteome</keyword>
<gene>
    <name evidence="8" type="ORF">SAMN05421538_101312</name>
</gene>
<evidence type="ECO:0000256" key="7">
    <source>
        <dbReference type="SAM" id="Phobius"/>
    </source>
</evidence>
<feature type="transmembrane region" description="Helical" evidence="7">
    <location>
        <begin position="269"/>
        <end position="290"/>
    </location>
</feature>
<evidence type="ECO:0000256" key="2">
    <source>
        <dbReference type="ARBA" id="ARBA00022475"/>
    </source>
</evidence>
<dbReference type="OrthoDB" id="9781030at2"/>
<dbReference type="EMBL" id="FNAH01000001">
    <property type="protein sequence ID" value="SDD29853.1"/>
    <property type="molecule type" value="Genomic_DNA"/>
</dbReference>
<name>A0A1G6TLA4_9RHOB</name>
<feature type="compositionally biased region" description="Low complexity" evidence="6">
    <location>
        <begin position="47"/>
        <end position="57"/>
    </location>
</feature>
<feature type="transmembrane region" description="Helical" evidence="7">
    <location>
        <begin position="191"/>
        <end position="218"/>
    </location>
</feature>
<dbReference type="NCBIfam" id="TIGR00765">
    <property type="entry name" value="yihY_not_rbn"/>
    <property type="match status" value="1"/>
</dbReference>
<feature type="transmembrane region" description="Helical" evidence="7">
    <location>
        <begin position="302"/>
        <end position="325"/>
    </location>
</feature>
<dbReference type="GO" id="GO:0005886">
    <property type="term" value="C:plasma membrane"/>
    <property type="evidence" value="ECO:0007669"/>
    <property type="project" value="UniProtKB-SubCell"/>
</dbReference>
<dbReference type="PANTHER" id="PTHR30213">
    <property type="entry name" value="INNER MEMBRANE PROTEIN YHJD"/>
    <property type="match status" value="1"/>
</dbReference>
<keyword evidence="2" id="KW-1003">Cell membrane</keyword>
<dbReference type="AlphaFoldDB" id="A0A1G6TLA4"/>
<protein>
    <submittedName>
        <fullName evidence="8">Membrane protein</fullName>
    </submittedName>
</protein>
<feature type="transmembrane region" description="Helical" evidence="7">
    <location>
        <begin position="151"/>
        <end position="170"/>
    </location>
</feature>
<dbReference type="STRING" id="591205.SAMN05421538_101312"/>
<feature type="transmembrane region" description="Helical" evidence="7">
    <location>
        <begin position="238"/>
        <end position="257"/>
    </location>
</feature>
<dbReference type="RefSeq" id="WP_090520239.1">
    <property type="nucleotide sequence ID" value="NZ_FNAH01000001.1"/>
</dbReference>
<dbReference type="PANTHER" id="PTHR30213:SF0">
    <property type="entry name" value="UPF0761 MEMBRANE PROTEIN YIHY"/>
    <property type="match status" value="1"/>
</dbReference>
<comment type="subcellular location">
    <subcellularLocation>
        <location evidence="1">Cell membrane</location>
        <topology evidence="1">Multi-pass membrane protein</topology>
    </subcellularLocation>
</comment>
<accession>A0A1G6TLA4</accession>
<dbReference type="Pfam" id="PF03631">
    <property type="entry name" value="Virul_fac_BrkB"/>
    <property type="match status" value="1"/>
</dbReference>
<evidence type="ECO:0000256" key="5">
    <source>
        <dbReference type="ARBA" id="ARBA00023136"/>
    </source>
</evidence>
<sequence length="345" mass="37136">MTARSDRSVADAFFGPLPDDVRRRYGLDEPPPPAAAKRVRDGDPDADLPAPRADAPRTPWGLRGSEWWAVLKGTVKEIGEDRVTSVAGGVTFFGLLALFPAITALVSIFGLVADPEVIRQQLDSLQEFVPSSALDIIRGQVEAIIESPGTALSFAGIAGLLATLWSANGGMKALMDALNVAWFQRERRGFVMLNIVSLAMTLGAIVLVIALVATIAVLPALLDWLPIPAETRDLVTAIRWPIMFAVLLLAISALYRWGPSRDDAHFSWISPGALFAAVGLVAASALFSFYTSNFASYNETYGTLGAVVVLMMWMWISAIVVLVGAEINAVAQRHLRALNGEAPRR</sequence>
<evidence type="ECO:0000256" key="3">
    <source>
        <dbReference type="ARBA" id="ARBA00022692"/>
    </source>
</evidence>
<organism evidence="8 9">
    <name type="scientific">Paracoccus isoporae</name>
    <dbReference type="NCBI Taxonomy" id="591205"/>
    <lineage>
        <taxon>Bacteria</taxon>
        <taxon>Pseudomonadati</taxon>
        <taxon>Pseudomonadota</taxon>
        <taxon>Alphaproteobacteria</taxon>
        <taxon>Rhodobacterales</taxon>
        <taxon>Paracoccaceae</taxon>
        <taxon>Paracoccus</taxon>
    </lineage>
</organism>
<feature type="transmembrane region" description="Helical" evidence="7">
    <location>
        <begin position="86"/>
        <end position="113"/>
    </location>
</feature>